<dbReference type="InterPro" id="IPR021109">
    <property type="entry name" value="Peptidase_aspartic_dom_sf"/>
</dbReference>
<dbReference type="GO" id="GO:0003676">
    <property type="term" value="F:nucleic acid binding"/>
    <property type="evidence" value="ECO:0007669"/>
    <property type="project" value="InterPro"/>
</dbReference>
<evidence type="ECO:0000313" key="3">
    <source>
        <dbReference type="EMBL" id="KAK2579780.1"/>
    </source>
</evidence>
<dbReference type="Pfam" id="PF00098">
    <property type="entry name" value="zf-CCHC"/>
    <property type="match status" value="1"/>
</dbReference>
<dbReference type="AlphaFoldDB" id="A0AAD9RHF5"/>
<proteinExistence type="predicted"/>
<dbReference type="Gene3D" id="4.10.60.10">
    <property type="entry name" value="Zinc finger, CCHC-type"/>
    <property type="match status" value="1"/>
</dbReference>
<evidence type="ECO:0000256" key="1">
    <source>
        <dbReference type="PROSITE-ProRule" id="PRU00047"/>
    </source>
</evidence>
<reference evidence="3" key="2">
    <citation type="journal article" date="2023" name="Commun. Biol.">
        <title>Intrasexual cuticular hydrocarbon dimorphism in a wasp sheds light on hydrocarbon biosynthesis genes in Hymenoptera.</title>
        <authorList>
            <person name="Moris V.C."/>
            <person name="Podsiadlowski L."/>
            <person name="Martin S."/>
            <person name="Oeyen J.P."/>
            <person name="Donath A."/>
            <person name="Petersen M."/>
            <person name="Wilbrandt J."/>
            <person name="Misof B."/>
            <person name="Liedtke D."/>
            <person name="Thamm M."/>
            <person name="Scheiner R."/>
            <person name="Schmitt T."/>
            <person name="Niehuis O."/>
        </authorList>
    </citation>
    <scope>NUCLEOTIDE SEQUENCE</scope>
    <source>
        <strain evidence="3">GBR_01_08_01A</strain>
    </source>
</reference>
<dbReference type="SUPFAM" id="SSF50630">
    <property type="entry name" value="Acid proteases"/>
    <property type="match status" value="1"/>
</dbReference>
<dbReference type="Gene3D" id="2.40.70.10">
    <property type="entry name" value="Acid Proteases"/>
    <property type="match status" value="1"/>
</dbReference>
<dbReference type="CDD" id="cd00303">
    <property type="entry name" value="retropepsin_like"/>
    <property type="match status" value="1"/>
</dbReference>
<accession>A0AAD9RHF5</accession>
<organism evidence="3 4">
    <name type="scientific">Odynerus spinipes</name>
    <dbReference type="NCBI Taxonomy" id="1348599"/>
    <lineage>
        <taxon>Eukaryota</taxon>
        <taxon>Metazoa</taxon>
        <taxon>Ecdysozoa</taxon>
        <taxon>Arthropoda</taxon>
        <taxon>Hexapoda</taxon>
        <taxon>Insecta</taxon>
        <taxon>Pterygota</taxon>
        <taxon>Neoptera</taxon>
        <taxon>Endopterygota</taxon>
        <taxon>Hymenoptera</taxon>
        <taxon>Apocrita</taxon>
        <taxon>Aculeata</taxon>
        <taxon>Vespoidea</taxon>
        <taxon>Vespidae</taxon>
        <taxon>Eumeninae</taxon>
        <taxon>Odynerus</taxon>
    </lineage>
</organism>
<dbReference type="GO" id="GO:0008270">
    <property type="term" value="F:zinc ion binding"/>
    <property type="evidence" value="ECO:0007669"/>
    <property type="project" value="UniProtKB-KW"/>
</dbReference>
<dbReference type="EMBL" id="JAIFRP010000078">
    <property type="protein sequence ID" value="KAK2579780.1"/>
    <property type="molecule type" value="Genomic_DNA"/>
</dbReference>
<feature type="non-terminal residue" evidence="3">
    <location>
        <position position="1"/>
    </location>
</feature>
<comment type="caution">
    <text evidence="3">The sequence shown here is derived from an EMBL/GenBank/DDBJ whole genome shotgun (WGS) entry which is preliminary data.</text>
</comment>
<feature type="domain" description="CCHC-type" evidence="2">
    <location>
        <begin position="41"/>
        <end position="58"/>
    </location>
</feature>
<reference evidence="3" key="1">
    <citation type="submission" date="2021-08" db="EMBL/GenBank/DDBJ databases">
        <authorList>
            <person name="Misof B."/>
            <person name="Oliver O."/>
            <person name="Podsiadlowski L."/>
            <person name="Donath A."/>
            <person name="Peters R."/>
            <person name="Mayer C."/>
            <person name="Rust J."/>
            <person name="Gunkel S."/>
            <person name="Lesny P."/>
            <person name="Martin S."/>
            <person name="Oeyen J.P."/>
            <person name="Petersen M."/>
            <person name="Panagiotis P."/>
            <person name="Wilbrandt J."/>
            <person name="Tanja T."/>
        </authorList>
    </citation>
    <scope>NUCLEOTIDE SEQUENCE</scope>
    <source>
        <strain evidence="3">GBR_01_08_01A</strain>
        <tissue evidence="3">Thorax + abdomen</tissue>
    </source>
</reference>
<dbReference type="InterPro" id="IPR001878">
    <property type="entry name" value="Znf_CCHC"/>
</dbReference>
<keyword evidence="1" id="KW-0863">Zinc-finger</keyword>
<dbReference type="SMART" id="SM00343">
    <property type="entry name" value="ZnF_C2HC"/>
    <property type="match status" value="2"/>
</dbReference>
<evidence type="ECO:0000313" key="4">
    <source>
        <dbReference type="Proteomes" id="UP001258017"/>
    </source>
</evidence>
<gene>
    <name evidence="3" type="ORF">KPH14_012173</name>
</gene>
<name>A0AAD9RHF5_9HYME</name>
<sequence length="246" mass="27536">MISGNYPTRASLITGISQFVKPPKCKELIGRETASHLSTERRCYQCNELGHKQVDCPKRRKVVPDQKALTCNYCKKRGHLEADWNVDSLMDSGSDCSLLKEQVARRAGCKIEPYATYPRVIGQAFVRTICRTTALLQTGDVSLELDFYVMENDDMHYDVIVGKNAVALKDIRMVTDCDSTRLERVLGSSSECQQDAPECNGIISGVQEAQEPLEMLLDKYKGMITKTNFVGNVTTAEMHIVTKSEK</sequence>
<dbReference type="Proteomes" id="UP001258017">
    <property type="component" value="Unassembled WGS sequence"/>
</dbReference>
<keyword evidence="1" id="KW-0479">Metal-binding</keyword>
<dbReference type="SUPFAM" id="SSF57756">
    <property type="entry name" value="Retrovirus zinc finger-like domains"/>
    <property type="match status" value="1"/>
</dbReference>
<keyword evidence="4" id="KW-1185">Reference proteome</keyword>
<dbReference type="InterPro" id="IPR036875">
    <property type="entry name" value="Znf_CCHC_sf"/>
</dbReference>
<keyword evidence="1" id="KW-0862">Zinc</keyword>
<evidence type="ECO:0000259" key="2">
    <source>
        <dbReference type="PROSITE" id="PS50158"/>
    </source>
</evidence>
<dbReference type="PROSITE" id="PS50158">
    <property type="entry name" value="ZF_CCHC"/>
    <property type="match status" value="1"/>
</dbReference>
<protein>
    <recommendedName>
        <fullName evidence="2">CCHC-type domain-containing protein</fullName>
    </recommendedName>
</protein>